<evidence type="ECO:0000313" key="3">
    <source>
        <dbReference type="Proteomes" id="UP000265970"/>
    </source>
</evidence>
<feature type="signal peptide" evidence="1">
    <location>
        <begin position="1"/>
        <end position="23"/>
    </location>
</feature>
<dbReference type="Gene3D" id="3.90.1720.10">
    <property type="entry name" value="endopeptidase domain like (from Nostoc punctiforme)"/>
    <property type="match status" value="1"/>
</dbReference>
<name>A0A395XEI3_9BIFI</name>
<evidence type="ECO:0008006" key="4">
    <source>
        <dbReference type="Google" id="ProtNLM"/>
    </source>
</evidence>
<proteinExistence type="predicted"/>
<organism evidence="2 3">
    <name type="scientific">Bifidobacterium pseudolongum</name>
    <dbReference type="NCBI Taxonomy" id="1694"/>
    <lineage>
        <taxon>Bacteria</taxon>
        <taxon>Bacillati</taxon>
        <taxon>Actinomycetota</taxon>
        <taxon>Actinomycetes</taxon>
        <taxon>Bifidobacteriales</taxon>
        <taxon>Bifidobacteriaceae</taxon>
        <taxon>Bifidobacterium</taxon>
    </lineage>
</organism>
<feature type="chain" id="PRO_5017268919" description="YycO" evidence="1">
    <location>
        <begin position="24"/>
        <end position="239"/>
    </location>
</feature>
<reference evidence="2 3" key="1">
    <citation type="submission" date="2018-08" db="EMBL/GenBank/DDBJ databases">
        <title>A genome reference for cultivated species of the human gut microbiota.</title>
        <authorList>
            <person name="Zou Y."/>
            <person name="Xue W."/>
            <person name="Luo G."/>
        </authorList>
    </citation>
    <scope>NUCLEOTIDE SEQUENCE [LARGE SCALE GENOMIC DNA]</scope>
    <source>
        <strain evidence="2 3">AF13-3LB</strain>
    </source>
</reference>
<dbReference type="RefSeq" id="WP_118238983.1">
    <property type="nucleotide sequence ID" value="NZ_QRZV01000002.1"/>
</dbReference>
<evidence type="ECO:0000313" key="2">
    <source>
        <dbReference type="EMBL" id="RGW09706.1"/>
    </source>
</evidence>
<comment type="caution">
    <text evidence="2">The sequence shown here is derived from an EMBL/GenBank/DDBJ whole genome shotgun (WGS) entry which is preliminary data.</text>
</comment>
<dbReference type="EMBL" id="QRZV01000002">
    <property type="protein sequence ID" value="RGW09706.1"/>
    <property type="molecule type" value="Genomic_DNA"/>
</dbReference>
<keyword evidence="1" id="KW-0732">Signal</keyword>
<dbReference type="InterPro" id="IPR038765">
    <property type="entry name" value="Papain-like_cys_pep_sf"/>
</dbReference>
<evidence type="ECO:0000256" key="1">
    <source>
        <dbReference type="SAM" id="SignalP"/>
    </source>
</evidence>
<sequence length="239" mass="26240">MNRKVSVLVAFVLAFVPVGYAQAQEASSYDAKLDSFLSELDGELSREALDEQIQDIANNSDLSKEEVLDYEIWQMQHPDEAPAPVPPTRAAHGDTPLVTANHAGDFFYTDSITFVNHGHTGIYTAQGTVVEAPGPKQSAHSVGASSIKVKKGAVIRRVNTNNTNKDKAAARARTYIGRGYNSAFFNANKDDKGGMNCSQLVWAAWWYGAGIDLDTRNNDNIVWPRDLRDSTKATTYRTI</sequence>
<protein>
    <recommendedName>
        <fullName evidence="4">YycO</fullName>
    </recommendedName>
</protein>
<accession>A0A395XEI3</accession>
<dbReference type="AlphaFoldDB" id="A0A395XEI3"/>
<gene>
    <name evidence="2" type="ORF">DWV92_03535</name>
</gene>
<dbReference type="Proteomes" id="UP000265970">
    <property type="component" value="Unassembled WGS sequence"/>
</dbReference>
<dbReference type="SUPFAM" id="SSF54001">
    <property type="entry name" value="Cysteine proteinases"/>
    <property type="match status" value="1"/>
</dbReference>